<dbReference type="Proteomes" id="UP000308768">
    <property type="component" value="Unassembled WGS sequence"/>
</dbReference>
<dbReference type="EMBL" id="NAJN01001571">
    <property type="protein sequence ID" value="TKA62396.1"/>
    <property type="molecule type" value="Genomic_DNA"/>
</dbReference>
<evidence type="ECO:0000313" key="3">
    <source>
        <dbReference type="EMBL" id="TKA62396.1"/>
    </source>
</evidence>
<organism evidence="3 4">
    <name type="scientific">Cryomyces minteri</name>
    <dbReference type="NCBI Taxonomy" id="331657"/>
    <lineage>
        <taxon>Eukaryota</taxon>
        <taxon>Fungi</taxon>
        <taxon>Dikarya</taxon>
        <taxon>Ascomycota</taxon>
        <taxon>Pezizomycotina</taxon>
        <taxon>Dothideomycetes</taxon>
        <taxon>Dothideomycetes incertae sedis</taxon>
        <taxon>Cryomyces</taxon>
    </lineage>
</organism>
<keyword evidence="4" id="KW-1185">Reference proteome</keyword>
<name>A0A4U0WJI3_9PEZI</name>
<dbReference type="STRING" id="331657.A0A4U0WJI3"/>
<feature type="compositionally biased region" description="Basic and acidic residues" evidence="1">
    <location>
        <begin position="259"/>
        <end position="276"/>
    </location>
</feature>
<gene>
    <name evidence="3" type="ORF">B0A49_10782</name>
</gene>
<dbReference type="OrthoDB" id="2103474at2759"/>
<protein>
    <recommendedName>
        <fullName evidence="5">Ph domain-containing protein</fullName>
    </recommendedName>
</protein>
<dbReference type="InterPro" id="IPR025187">
    <property type="entry name" value="DUF4112"/>
</dbReference>
<accession>A0A4U0WJI3</accession>
<reference evidence="3 4" key="1">
    <citation type="submission" date="2017-03" db="EMBL/GenBank/DDBJ databases">
        <title>Genomes of endolithic fungi from Antarctica.</title>
        <authorList>
            <person name="Coleine C."/>
            <person name="Masonjones S."/>
            <person name="Stajich J.E."/>
        </authorList>
    </citation>
    <scope>NUCLEOTIDE SEQUENCE [LARGE SCALE GENOMIC DNA]</scope>
    <source>
        <strain evidence="3 4">CCFEE 5187</strain>
    </source>
</reference>
<feature type="compositionally biased region" description="Gly residues" evidence="1">
    <location>
        <begin position="231"/>
        <end position="240"/>
    </location>
</feature>
<keyword evidence="2" id="KW-0812">Transmembrane</keyword>
<feature type="compositionally biased region" description="Basic and acidic residues" evidence="1">
    <location>
        <begin position="241"/>
        <end position="251"/>
    </location>
</feature>
<sequence length="276" mass="31635">MAAVVGKYAAKKMLGKQMEKYKSKDVGGDTDPYFTYITNPRTGKMKKVKKQVPDYIPEHDAVILAKMRQRSYALDMSLFNLFGVRFGWSSVLGLLPGAGDALDGVIAYLLYRRCCEVSCGLGSDIDRRMKLNIIIDFFIGLVPFLGDFVDAYFKANTRNVRLLEQRLDDIYNPERKIKQRKKDELPATVYEDFSDEEQERRRFVDGTDDVRRPDPARYPEDRRGENVGANRGFGGFFGGGGRRERQPDIERAPVQPSRPEQDSYRESDRRKDGGRF</sequence>
<dbReference type="Pfam" id="PF13430">
    <property type="entry name" value="DUF4112"/>
    <property type="match status" value="1"/>
</dbReference>
<keyword evidence="2" id="KW-0472">Membrane</keyword>
<dbReference type="PANTHER" id="PTHR35519">
    <property type="entry name" value="MEMBRANE PROTEINS"/>
    <property type="match status" value="1"/>
</dbReference>
<dbReference type="AlphaFoldDB" id="A0A4U0WJI3"/>
<comment type="caution">
    <text evidence="3">The sequence shown here is derived from an EMBL/GenBank/DDBJ whole genome shotgun (WGS) entry which is preliminary data.</text>
</comment>
<keyword evidence="2" id="KW-1133">Transmembrane helix</keyword>
<feature type="region of interest" description="Disordered" evidence="1">
    <location>
        <begin position="188"/>
        <end position="276"/>
    </location>
</feature>
<evidence type="ECO:0000256" key="1">
    <source>
        <dbReference type="SAM" id="MobiDB-lite"/>
    </source>
</evidence>
<feature type="transmembrane region" description="Helical" evidence="2">
    <location>
        <begin position="131"/>
        <end position="153"/>
    </location>
</feature>
<feature type="transmembrane region" description="Helical" evidence="2">
    <location>
        <begin position="86"/>
        <end position="111"/>
    </location>
</feature>
<evidence type="ECO:0000313" key="4">
    <source>
        <dbReference type="Proteomes" id="UP000308768"/>
    </source>
</evidence>
<feature type="compositionally biased region" description="Basic and acidic residues" evidence="1">
    <location>
        <begin position="198"/>
        <end position="225"/>
    </location>
</feature>
<evidence type="ECO:0000256" key="2">
    <source>
        <dbReference type="SAM" id="Phobius"/>
    </source>
</evidence>
<dbReference type="PANTHER" id="PTHR35519:SF2">
    <property type="entry name" value="PH DOMAIN PROTEIN"/>
    <property type="match status" value="1"/>
</dbReference>
<evidence type="ECO:0008006" key="5">
    <source>
        <dbReference type="Google" id="ProtNLM"/>
    </source>
</evidence>
<proteinExistence type="predicted"/>